<feature type="compositionally biased region" description="Low complexity" evidence="1">
    <location>
        <begin position="25"/>
        <end position="39"/>
    </location>
</feature>
<gene>
    <name evidence="3" type="ORF">AV654_20850</name>
</gene>
<dbReference type="OrthoDB" id="9768630at2"/>
<comment type="caution">
    <text evidence="3">The sequence shown here is derived from an EMBL/GenBank/DDBJ whole genome shotgun (WGS) entry which is preliminary data.</text>
</comment>
<accession>A0A163XD81</accession>
<dbReference type="AlphaFoldDB" id="A0A163XD81"/>
<feature type="region of interest" description="Disordered" evidence="1">
    <location>
        <begin position="25"/>
        <end position="46"/>
    </location>
</feature>
<keyword evidence="2" id="KW-0732">Signal</keyword>
<feature type="chain" id="PRO_5039201543" description="ABC transporter substrate-binding protein" evidence="2">
    <location>
        <begin position="20"/>
        <end position="447"/>
    </location>
</feature>
<evidence type="ECO:0000313" key="4">
    <source>
        <dbReference type="Proteomes" id="UP000076563"/>
    </source>
</evidence>
<dbReference type="PANTHER" id="PTHR43649">
    <property type="entry name" value="ARABINOSE-BINDING PROTEIN-RELATED"/>
    <property type="match status" value="1"/>
</dbReference>
<dbReference type="PROSITE" id="PS51257">
    <property type="entry name" value="PROKAR_LIPOPROTEIN"/>
    <property type="match status" value="1"/>
</dbReference>
<dbReference type="eggNOG" id="COG2182">
    <property type="taxonomic scope" value="Bacteria"/>
</dbReference>
<dbReference type="SUPFAM" id="SSF53850">
    <property type="entry name" value="Periplasmic binding protein-like II"/>
    <property type="match status" value="1"/>
</dbReference>
<feature type="signal peptide" evidence="2">
    <location>
        <begin position="1"/>
        <end position="19"/>
    </location>
</feature>
<reference evidence="4" key="1">
    <citation type="submission" date="2016-01" db="EMBL/GenBank/DDBJ databases">
        <title>Draft genome of Chromobacterium sp. F49.</title>
        <authorList>
            <person name="Hong K.W."/>
        </authorList>
    </citation>
    <scope>NUCLEOTIDE SEQUENCE [LARGE SCALE GENOMIC DNA]</scope>
    <source>
        <strain evidence="4">M63</strain>
    </source>
</reference>
<dbReference type="Proteomes" id="UP000076563">
    <property type="component" value="Unassembled WGS sequence"/>
</dbReference>
<dbReference type="InterPro" id="IPR006059">
    <property type="entry name" value="SBP"/>
</dbReference>
<dbReference type="Gene3D" id="3.40.190.10">
    <property type="entry name" value="Periplasmic binding protein-like II"/>
    <property type="match status" value="1"/>
</dbReference>
<organism evidence="3 4">
    <name type="scientific">Paenibacillus elgii</name>
    <dbReference type="NCBI Taxonomy" id="189691"/>
    <lineage>
        <taxon>Bacteria</taxon>
        <taxon>Bacillati</taxon>
        <taxon>Bacillota</taxon>
        <taxon>Bacilli</taxon>
        <taxon>Bacillales</taxon>
        <taxon>Paenibacillaceae</taxon>
        <taxon>Paenibacillus</taxon>
    </lineage>
</organism>
<dbReference type="RefSeq" id="WP_063183561.1">
    <property type="nucleotide sequence ID" value="NZ_LQRA01000059.1"/>
</dbReference>
<dbReference type="STRING" id="1007103.GCA_000213315_06662"/>
<sequence length="447" mass="48130">MKKKWATAAVSTVLSLSLAACSTAGTGTTKDAAGKTGSGVDSPSAAGGKAVEITYWNLFGGGDGDFMDAMVKKFNETHKDSISVKSVRLEWGEYYTKLSAAISSGSGPDVAVSHASRLPELVGNQAVTQLEDIAKQANVNWGSFNENILSGTEFEGKHYAIPLDTHAQAYFYNKKLLNDYGLLGEDGKPKLEPGTEGFMKFLNAVKEKSGGKTIPLTLPTAQGSDIYWLWWTLYKQADGESLFSSDGSKAGFNNEQGKKALNVLDRMIHKDKVLPGNLTPDNFQKLFEQGKAATGVMGVWATGALEKVKDLDFGVMPVPTILDKPAVWGDSHTIILPKAKNPDAKKQNAAVTFADWLSTNGAMWSQAGHIPAKKDVLLTDEFKKQQYRSDYASTTANNVRFFTKSPKIGPVGDEITKVLNEFASSGKLNPDDVLTKAEAAANKVLSK</sequence>
<name>A0A163XD81_9BACL</name>
<dbReference type="PANTHER" id="PTHR43649:SF14">
    <property type="entry name" value="BLR3389 PROTEIN"/>
    <property type="match status" value="1"/>
</dbReference>
<dbReference type="CDD" id="cd14748">
    <property type="entry name" value="PBP2_UgpB"/>
    <property type="match status" value="1"/>
</dbReference>
<protein>
    <recommendedName>
        <fullName evidence="5">ABC transporter substrate-binding protein</fullName>
    </recommendedName>
</protein>
<evidence type="ECO:0008006" key="5">
    <source>
        <dbReference type="Google" id="ProtNLM"/>
    </source>
</evidence>
<dbReference type="EMBL" id="LQRA01000059">
    <property type="protein sequence ID" value="KZE77710.1"/>
    <property type="molecule type" value="Genomic_DNA"/>
</dbReference>
<evidence type="ECO:0000256" key="2">
    <source>
        <dbReference type="SAM" id="SignalP"/>
    </source>
</evidence>
<dbReference type="Pfam" id="PF01547">
    <property type="entry name" value="SBP_bac_1"/>
    <property type="match status" value="1"/>
</dbReference>
<dbReference type="InterPro" id="IPR050490">
    <property type="entry name" value="Bact_solute-bd_prot1"/>
</dbReference>
<keyword evidence="4" id="KW-1185">Reference proteome</keyword>
<evidence type="ECO:0000256" key="1">
    <source>
        <dbReference type="SAM" id="MobiDB-lite"/>
    </source>
</evidence>
<evidence type="ECO:0000313" key="3">
    <source>
        <dbReference type="EMBL" id="KZE77710.1"/>
    </source>
</evidence>
<proteinExistence type="predicted"/>